<keyword evidence="4" id="KW-0134">Cell wall</keyword>
<accession>A0AAD5ZLA5</accession>
<keyword evidence="5" id="KW-0378">Hydrolase</keyword>
<sequence length="504" mass="55979">MQISYNSKQMASYKVLYTITFFFFLFINSTPTRGDYVALLESQRALSRHIQKVSRVQHLLANLTKEYTKDKSLKVCSEVVNEGYRLLGSVRRRMEGVTRYDSDTSSSIQTTFSAASTYLRTCSQTLKEARKGKAHQFGSLLHHIDDVADNCSVEKVTLGALQEATILKKNADQGSSSGNVHSDHDILSTINMIPPNRRIYVAQDGSGQFTTISAAIAAAPAGATDYFMIRVKPGWYNENVFVPPEKPFLVLAGSGKHVTVITSNYSSASGYNTWNSATARIQGSNFIAYDITFENSAGPQGGQAVAMLCSANQAVFYRCSFRGYQDTLYAHAWKQFYRNCDIYGTIDFILGDATAIFQSCHIHVEQPLPGQYNPIVAQQRQCSDGRTGFTIQNCIIYPAKGFHTSTQTYLGRPWGKSTRVAFISNQFNVMIQPPGWIPWYGIPSQVYLGEFNNTGLGASMTGRVAWPGVKSLTQPEAYNLTVDAMFGDVSWLDRSRVPYVRGLQ</sequence>
<dbReference type="Gene3D" id="1.20.140.40">
    <property type="entry name" value="Invertase/pectin methylesterase inhibitor family protein"/>
    <property type="match status" value="1"/>
</dbReference>
<evidence type="ECO:0000313" key="9">
    <source>
        <dbReference type="Proteomes" id="UP001210211"/>
    </source>
</evidence>
<gene>
    <name evidence="8" type="ORF">LUZ61_003653</name>
</gene>
<comment type="subcellular location">
    <subcellularLocation>
        <location evidence="1">Secreted</location>
        <location evidence="1">Cell wall</location>
    </subcellularLocation>
</comment>
<dbReference type="InterPro" id="IPR000070">
    <property type="entry name" value="Pectinesterase_cat"/>
</dbReference>
<dbReference type="SUPFAM" id="SSF51126">
    <property type="entry name" value="Pectin lyase-like"/>
    <property type="match status" value="1"/>
</dbReference>
<feature type="domain" description="Pectinesterase catalytic" evidence="7">
    <location>
        <begin position="199"/>
        <end position="485"/>
    </location>
</feature>
<protein>
    <recommendedName>
        <fullName evidence="3">pectinesterase</fullName>
        <ecNumber evidence="3">3.1.1.11</ecNumber>
    </recommendedName>
</protein>
<name>A0AAD5ZLA5_9POAL</name>
<evidence type="ECO:0000256" key="3">
    <source>
        <dbReference type="ARBA" id="ARBA00013229"/>
    </source>
</evidence>
<evidence type="ECO:0000256" key="5">
    <source>
        <dbReference type="ARBA" id="ARBA00022801"/>
    </source>
</evidence>
<dbReference type="GO" id="GO:0042545">
    <property type="term" value="P:cell wall modification"/>
    <property type="evidence" value="ECO:0007669"/>
    <property type="project" value="InterPro"/>
</dbReference>
<evidence type="ECO:0000256" key="6">
    <source>
        <dbReference type="ARBA" id="ARBA00023085"/>
    </source>
</evidence>
<evidence type="ECO:0000256" key="2">
    <source>
        <dbReference type="ARBA" id="ARBA00005184"/>
    </source>
</evidence>
<dbReference type="InterPro" id="IPR012334">
    <property type="entry name" value="Pectin_lyas_fold"/>
</dbReference>
<dbReference type="AlphaFoldDB" id="A0AAD5ZLA5"/>
<proteinExistence type="predicted"/>
<keyword evidence="9" id="KW-1185">Reference proteome</keyword>
<evidence type="ECO:0000259" key="7">
    <source>
        <dbReference type="Pfam" id="PF01095"/>
    </source>
</evidence>
<dbReference type="FunFam" id="2.160.20.10:FF:000029">
    <property type="entry name" value="Pectinesterase 4"/>
    <property type="match status" value="1"/>
</dbReference>
<dbReference type="PANTHER" id="PTHR31707">
    <property type="entry name" value="PECTINESTERASE"/>
    <property type="match status" value="1"/>
</dbReference>
<dbReference type="Pfam" id="PF01095">
    <property type="entry name" value="Pectinesterase"/>
    <property type="match status" value="1"/>
</dbReference>
<evidence type="ECO:0000256" key="1">
    <source>
        <dbReference type="ARBA" id="ARBA00004191"/>
    </source>
</evidence>
<evidence type="ECO:0000313" key="8">
    <source>
        <dbReference type="EMBL" id="KAJ3699948.1"/>
    </source>
</evidence>
<dbReference type="EC" id="3.1.1.11" evidence="3"/>
<reference evidence="8 9" key="1">
    <citation type="journal article" date="2022" name="Cell">
        <title>Repeat-based holocentromeres influence genome architecture and karyotype evolution.</title>
        <authorList>
            <person name="Hofstatter P.G."/>
            <person name="Thangavel G."/>
            <person name="Lux T."/>
            <person name="Neumann P."/>
            <person name="Vondrak T."/>
            <person name="Novak P."/>
            <person name="Zhang M."/>
            <person name="Costa L."/>
            <person name="Castellani M."/>
            <person name="Scott A."/>
            <person name="Toegelov H."/>
            <person name="Fuchs J."/>
            <person name="Mata-Sucre Y."/>
            <person name="Dias Y."/>
            <person name="Vanzela A.L.L."/>
            <person name="Huettel B."/>
            <person name="Almeida C.C.S."/>
            <person name="Simkova H."/>
            <person name="Souza G."/>
            <person name="Pedrosa-Harand A."/>
            <person name="Macas J."/>
            <person name="Mayer K.F.X."/>
            <person name="Houben A."/>
            <person name="Marques A."/>
        </authorList>
    </citation>
    <scope>NUCLEOTIDE SEQUENCE [LARGE SCALE GENOMIC DNA]</scope>
    <source>
        <strain evidence="8">RhyTen1mFocal</strain>
    </source>
</reference>
<dbReference type="GO" id="GO:0030599">
    <property type="term" value="F:pectinesterase activity"/>
    <property type="evidence" value="ECO:0007669"/>
    <property type="project" value="UniProtKB-EC"/>
</dbReference>
<keyword evidence="6" id="KW-0063">Aspartyl esterase</keyword>
<dbReference type="InterPro" id="IPR035513">
    <property type="entry name" value="Invertase/methylesterase_inhib"/>
</dbReference>
<dbReference type="InterPro" id="IPR011050">
    <property type="entry name" value="Pectin_lyase_fold/virulence"/>
</dbReference>
<evidence type="ECO:0000256" key="4">
    <source>
        <dbReference type="ARBA" id="ARBA00022512"/>
    </source>
</evidence>
<keyword evidence="4" id="KW-0964">Secreted</keyword>
<comment type="pathway">
    <text evidence="2">Glycan metabolism; pectin degradation; 2-dehydro-3-deoxy-D-gluconate from pectin: step 1/5.</text>
</comment>
<organism evidence="8 9">
    <name type="scientific">Rhynchospora tenuis</name>
    <dbReference type="NCBI Taxonomy" id="198213"/>
    <lineage>
        <taxon>Eukaryota</taxon>
        <taxon>Viridiplantae</taxon>
        <taxon>Streptophyta</taxon>
        <taxon>Embryophyta</taxon>
        <taxon>Tracheophyta</taxon>
        <taxon>Spermatophyta</taxon>
        <taxon>Magnoliopsida</taxon>
        <taxon>Liliopsida</taxon>
        <taxon>Poales</taxon>
        <taxon>Cyperaceae</taxon>
        <taxon>Cyperoideae</taxon>
        <taxon>Rhynchosporeae</taxon>
        <taxon>Rhynchospora</taxon>
    </lineage>
</organism>
<dbReference type="Gene3D" id="2.160.20.10">
    <property type="entry name" value="Single-stranded right-handed beta-helix, Pectin lyase-like"/>
    <property type="match status" value="1"/>
</dbReference>
<dbReference type="EMBL" id="JAMRDG010000001">
    <property type="protein sequence ID" value="KAJ3699948.1"/>
    <property type="molecule type" value="Genomic_DNA"/>
</dbReference>
<comment type="caution">
    <text evidence="8">The sequence shown here is derived from an EMBL/GenBank/DDBJ whole genome shotgun (WGS) entry which is preliminary data.</text>
</comment>
<dbReference type="Proteomes" id="UP001210211">
    <property type="component" value="Unassembled WGS sequence"/>
</dbReference>